<name>A0A0P9LR52_9PSED</name>
<accession>A0A0P9LR52</accession>
<evidence type="ECO:0000313" key="1">
    <source>
        <dbReference type="EMBL" id="KPW46861.1"/>
    </source>
</evidence>
<dbReference type="Gene3D" id="2.30.110.50">
    <property type="match status" value="1"/>
</dbReference>
<dbReference type="Proteomes" id="UP000050425">
    <property type="component" value="Unassembled WGS sequence"/>
</dbReference>
<dbReference type="EMBL" id="LJPT01000121">
    <property type="protein sequence ID" value="KPW46861.1"/>
    <property type="molecule type" value="Genomic_DNA"/>
</dbReference>
<reference evidence="1 2" key="1">
    <citation type="submission" date="2015-09" db="EMBL/GenBank/DDBJ databases">
        <title>Genome announcement of multiple Pseudomonas syringae strains.</title>
        <authorList>
            <person name="Thakur S."/>
            <person name="Wang P.W."/>
            <person name="Gong Y."/>
            <person name="Weir B.S."/>
            <person name="Guttman D.S."/>
        </authorList>
    </citation>
    <scope>NUCLEOTIDE SEQUENCE [LARGE SCALE GENOMIC DNA]</scope>
    <source>
        <strain evidence="1 2">ICMP4303</strain>
    </source>
</reference>
<gene>
    <name evidence="1" type="ORF">ALO88_04658</name>
</gene>
<dbReference type="Pfam" id="PF05954">
    <property type="entry name" value="Phage_GPD"/>
    <property type="match status" value="1"/>
</dbReference>
<evidence type="ECO:0000313" key="2">
    <source>
        <dbReference type="Proteomes" id="UP000050425"/>
    </source>
</evidence>
<dbReference type="Gene3D" id="3.55.50.10">
    <property type="entry name" value="Baseplate protein-like domains"/>
    <property type="match status" value="1"/>
</dbReference>
<organism evidence="1 2">
    <name type="scientific">Pseudomonas syringae pv. antirrhini</name>
    <dbReference type="NCBI Taxonomy" id="251702"/>
    <lineage>
        <taxon>Bacteria</taxon>
        <taxon>Pseudomonadati</taxon>
        <taxon>Pseudomonadota</taxon>
        <taxon>Gammaproteobacteria</taxon>
        <taxon>Pseudomonadales</taxon>
        <taxon>Pseudomonadaceae</taxon>
        <taxon>Pseudomonas</taxon>
    </lineage>
</organism>
<dbReference type="SUPFAM" id="SSF69279">
    <property type="entry name" value="Phage tail proteins"/>
    <property type="match status" value="1"/>
</dbReference>
<sequence>MLMDLAAMLSPQNRRLFKFKNLANPEQELLLESFRGTEGLSRAYQFDLLLVCQDSGVELKSMMGQHVVIEIELADGSPRYVAGYLTRFASGGSDGGMAKYTATLNPWFSMLKNRFDTRIFQGNTVEEVVTQVFALCSAFSR</sequence>
<protein>
    <submittedName>
        <fullName evidence="1">Rhs family protein</fullName>
    </submittedName>
</protein>
<comment type="caution">
    <text evidence="1">The sequence shown here is derived from an EMBL/GenBank/DDBJ whole genome shotgun (WGS) entry which is preliminary data.</text>
</comment>
<feature type="non-terminal residue" evidence="1">
    <location>
        <position position="141"/>
    </location>
</feature>
<proteinExistence type="predicted"/>
<dbReference type="RefSeq" id="WP_268873453.1">
    <property type="nucleotide sequence ID" value="NZ_LJPT01000121.1"/>
</dbReference>
<dbReference type="AlphaFoldDB" id="A0A0P9LR52"/>